<evidence type="ECO:0000256" key="2">
    <source>
        <dbReference type="ARBA" id="ARBA00022448"/>
    </source>
</evidence>
<proteinExistence type="inferred from homology"/>
<dbReference type="PROSITE" id="PS00211">
    <property type="entry name" value="ABC_TRANSPORTER_1"/>
    <property type="match status" value="1"/>
</dbReference>
<dbReference type="Proteomes" id="UP000266172">
    <property type="component" value="Unassembled WGS sequence"/>
</dbReference>
<dbReference type="PROSITE" id="PS50893">
    <property type="entry name" value="ABC_TRANSPORTER_2"/>
    <property type="match status" value="1"/>
</dbReference>
<dbReference type="SUPFAM" id="SSF52540">
    <property type="entry name" value="P-loop containing nucleoside triphosphate hydrolases"/>
    <property type="match status" value="1"/>
</dbReference>
<dbReference type="PANTHER" id="PTHR43166">
    <property type="entry name" value="AMINO ACID IMPORT ATP-BINDING PROTEIN"/>
    <property type="match status" value="1"/>
</dbReference>
<dbReference type="AlphaFoldDB" id="A0A395V6N0"/>
<comment type="similarity">
    <text evidence="1">Belongs to the ABC transporter superfamily.</text>
</comment>
<evidence type="ECO:0000313" key="7">
    <source>
        <dbReference type="Proteomes" id="UP000266172"/>
    </source>
</evidence>
<sequence>MKAEAEELLKIEHIKKSYEGNEILKDLSLTIHKGEVVVIIGPSGCGKSTLLRCINALEPIQEGSITLRGEPIDGKAKNIAEIRQKVGMVFQSYELFPHKTILENVILAPLKVQKRTKEDAVSEAKQLLEKVGLLDKCDSFPRQLSGGQKQRVAIVRALMMHPEIMLFDEVTAALDPEMVREVLDTMLELAKAGSTMVIVTHEMSFARAVADRVVFIDQGEIVEEGKPDEFFTHPTTERAKKFLHTFEFEAVRD</sequence>
<comment type="caution">
    <text evidence="6">The sequence shown here is derived from an EMBL/GenBank/DDBJ whole genome shotgun (WGS) entry which is preliminary data.</text>
</comment>
<evidence type="ECO:0000313" key="6">
    <source>
        <dbReference type="EMBL" id="RGS35771.1"/>
    </source>
</evidence>
<dbReference type="SMART" id="SM00382">
    <property type="entry name" value="AAA"/>
    <property type="match status" value="1"/>
</dbReference>
<protein>
    <submittedName>
        <fullName evidence="6">Amino acid ABC transporter ATP-binding protein</fullName>
    </submittedName>
</protein>
<evidence type="ECO:0000256" key="1">
    <source>
        <dbReference type="ARBA" id="ARBA00005417"/>
    </source>
</evidence>
<dbReference type="InterPro" id="IPR050086">
    <property type="entry name" value="MetN_ABC_transporter-like"/>
</dbReference>
<evidence type="ECO:0000259" key="5">
    <source>
        <dbReference type="PROSITE" id="PS50893"/>
    </source>
</evidence>
<dbReference type="InterPro" id="IPR003439">
    <property type="entry name" value="ABC_transporter-like_ATP-bd"/>
</dbReference>
<dbReference type="GO" id="GO:0015424">
    <property type="term" value="F:ABC-type amino acid transporter activity"/>
    <property type="evidence" value="ECO:0007669"/>
    <property type="project" value="InterPro"/>
</dbReference>
<dbReference type="GO" id="GO:0005524">
    <property type="term" value="F:ATP binding"/>
    <property type="evidence" value="ECO:0007669"/>
    <property type="project" value="UniProtKB-KW"/>
</dbReference>
<dbReference type="PANTHER" id="PTHR43166:SF4">
    <property type="entry name" value="PHOSPHONATES IMPORT ATP-BINDING PROTEIN PHNC"/>
    <property type="match status" value="1"/>
</dbReference>
<dbReference type="InterPro" id="IPR017871">
    <property type="entry name" value="ABC_transporter-like_CS"/>
</dbReference>
<organism evidence="6 7">
    <name type="scientific">Roseburia hominis</name>
    <dbReference type="NCBI Taxonomy" id="301301"/>
    <lineage>
        <taxon>Bacteria</taxon>
        <taxon>Bacillati</taxon>
        <taxon>Bacillota</taxon>
        <taxon>Clostridia</taxon>
        <taxon>Lachnospirales</taxon>
        <taxon>Lachnospiraceae</taxon>
        <taxon>Roseburia</taxon>
    </lineage>
</organism>
<dbReference type="GO" id="GO:0016887">
    <property type="term" value="F:ATP hydrolysis activity"/>
    <property type="evidence" value="ECO:0007669"/>
    <property type="project" value="InterPro"/>
</dbReference>
<dbReference type="RefSeq" id="WP_118098678.1">
    <property type="nucleotide sequence ID" value="NZ_QRVL01000027.1"/>
</dbReference>
<dbReference type="PIRSF" id="PIRSF039085">
    <property type="entry name" value="ABC_ATPase_HisP"/>
    <property type="match status" value="1"/>
</dbReference>
<accession>A0A395V6N0</accession>
<dbReference type="FunFam" id="3.40.50.300:FF:000020">
    <property type="entry name" value="Amino acid ABC transporter ATP-binding component"/>
    <property type="match status" value="1"/>
</dbReference>
<dbReference type="Pfam" id="PF00005">
    <property type="entry name" value="ABC_tran"/>
    <property type="match status" value="1"/>
</dbReference>
<reference evidence="6 7" key="1">
    <citation type="submission" date="2018-08" db="EMBL/GenBank/DDBJ databases">
        <title>A genome reference for cultivated species of the human gut microbiota.</title>
        <authorList>
            <person name="Zou Y."/>
            <person name="Xue W."/>
            <person name="Luo G."/>
        </authorList>
    </citation>
    <scope>NUCLEOTIDE SEQUENCE [LARGE SCALE GENOMIC DNA]</scope>
    <source>
        <strain evidence="6 7">AF22-12AC</strain>
    </source>
</reference>
<keyword evidence="2" id="KW-0813">Transport</keyword>
<dbReference type="Gene3D" id="3.40.50.300">
    <property type="entry name" value="P-loop containing nucleotide triphosphate hydrolases"/>
    <property type="match status" value="1"/>
</dbReference>
<dbReference type="EMBL" id="QRVL01000027">
    <property type="protein sequence ID" value="RGS35771.1"/>
    <property type="molecule type" value="Genomic_DNA"/>
</dbReference>
<gene>
    <name evidence="6" type="ORF">DWX93_16305</name>
</gene>
<keyword evidence="4 6" id="KW-0067">ATP-binding</keyword>
<feature type="domain" description="ABC transporter" evidence="5">
    <location>
        <begin position="9"/>
        <end position="243"/>
    </location>
</feature>
<name>A0A395V6N0_9FIRM</name>
<dbReference type="InterPro" id="IPR027417">
    <property type="entry name" value="P-loop_NTPase"/>
</dbReference>
<keyword evidence="3" id="KW-0547">Nucleotide-binding</keyword>
<dbReference type="InterPro" id="IPR030679">
    <property type="entry name" value="ABC_ATPase_HisP-typ"/>
</dbReference>
<dbReference type="CDD" id="cd03262">
    <property type="entry name" value="ABC_HisP_GlnQ"/>
    <property type="match status" value="1"/>
</dbReference>
<dbReference type="InterPro" id="IPR003593">
    <property type="entry name" value="AAA+_ATPase"/>
</dbReference>
<evidence type="ECO:0000256" key="4">
    <source>
        <dbReference type="ARBA" id="ARBA00022840"/>
    </source>
</evidence>
<evidence type="ECO:0000256" key="3">
    <source>
        <dbReference type="ARBA" id="ARBA00022741"/>
    </source>
</evidence>